<dbReference type="RefSeq" id="WP_143342460.1">
    <property type="nucleotide sequence ID" value="NZ_JAGIOO010000001.1"/>
</dbReference>
<keyword evidence="2" id="KW-1185">Reference proteome</keyword>
<organism evidence="1 2">
    <name type="scientific">Crossiella equi</name>
    <dbReference type="NCBI Taxonomy" id="130796"/>
    <lineage>
        <taxon>Bacteria</taxon>
        <taxon>Bacillati</taxon>
        <taxon>Actinomycetota</taxon>
        <taxon>Actinomycetes</taxon>
        <taxon>Pseudonocardiales</taxon>
        <taxon>Pseudonocardiaceae</taxon>
        <taxon>Crossiella</taxon>
    </lineage>
</organism>
<name>A0ABS5AI71_9PSEU</name>
<evidence type="ECO:0000313" key="2">
    <source>
        <dbReference type="Proteomes" id="UP001519363"/>
    </source>
</evidence>
<evidence type="ECO:0000313" key="1">
    <source>
        <dbReference type="EMBL" id="MBP2476272.1"/>
    </source>
</evidence>
<comment type="caution">
    <text evidence="1">The sequence shown here is derived from an EMBL/GenBank/DDBJ whole genome shotgun (WGS) entry which is preliminary data.</text>
</comment>
<dbReference type="Proteomes" id="UP001519363">
    <property type="component" value="Unassembled WGS sequence"/>
</dbReference>
<sequence length="225" mass="23113">MTTGDRLAGRMLPVRSELAAVLPGGGLRRGSTVAVRGSTALLFGLLATATAAGSWAAVVGLPGLGLVAASDAGVEVSRLALVPRPHRDSAAVAAALLDGLDLVALADPAALGPAQVRKLQVRARNRGSILLPLGDWPGADLQLSCVDTRWHGLADGTGYLEHQELLVETSGRGAAARPFRGWVGWRGPVAMADPFAGVDLPTREVPEGPGPFERQRHLVAVPAAG</sequence>
<proteinExistence type="predicted"/>
<protein>
    <submittedName>
        <fullName evidence="1">Uncharacterized protein</fullName>
    </submittedName>
</protein>
<reference evidence="1 2" key="1">
    <citation type="submission" date="2021-03" db="EMBL/GenBank/DDBJ databases">
        <title>Sequencing the genomes of 1000 actinobacteria strains.</title>
        <authorList>
            <person name="Klenk H.-P."/>
        </authorList>
    </citation>
    <scope>NUCLEOTIDE SEQUENCE [LARGE SCALE GENOMIC DNA]</scope>
    <source>
        <strain evidence="1 2">DSM 44580</strain>
    </source>
</reference>
<accession>A0ABS5AI71</accession>
<dbReference type="EMBL" id="JAGIOO010000001">
    <property type="protein sequence ID" value="MBP2476272.1"/>
    <property type="molecule type" value="Genomic_DNA"/>
</dbReference>
<gene>
    <name evidence="1" type="ORF">JOF53_005144</name>
</gene>